<comment type="similarity">
    <text evidence="3">Belongs to the FliG family.</text>
</comment>
<evidence type="ECO:0000256" key="10">
    <source>
        <dbReference type="SAM" id="MobiDB-lite"/>
    </source>
</evidence>
<feature type="compositionally biased region" description="Basic and acidic residues" evidence="10">
    <location>
        <begin position="11"/>
        <end position="21"/>
    </location>
</feature>
<keyword evidence="9" id="KW-0975">Bacterial flagellum</keyword>
<dbReference type="InterPro" id="IPR000090">
    <property type="entry name" value="Flg_Motor_Flig"/>
</dbReference>
<dbReference type="SUPFAM" id="SSF48029">
    <property type="entry name" value="FliG"/>
    <property type="match status" value="1"/>
</dbReference>
<feature type="region of interest" description="Disordered" evidence="10">
    <location>
        <begin position="1"/>
        <end position="33"/>
    </location>
</feature>
<dbReference type="Pfam" id="PF01706">
    <property type="entry name" value="FliG_C"/>
    <property type="match status" value="1"/>
</dbReference>
<proteinExistence type="inferred from homology"/>
<dbReference type="PANTHER" id="PTHR30534">
    <property type="entry name" value="FLAGELLAR MOTOR SWITCH PROTEIN FLIG"/>
    <property type="match status" value="1"/>
</dbReference>
<dbReference type="GO" id="GO:0005886">
    <property type="term" value="C:plasma membrane"/>
    <property type="evidence" value="ECO:0007669"/>
    <property type="project" value="UniProtKB-SubCell"/>
</dbReference>
<dbReference type="InterPro" id="IPR028263">
    <property type="entry name" value="FliG_N"/>
</dbReference>
<dbReference type="STRING" id="1387353.BSF38_03650"/>
<comment type="subcellular location">
    <subcellularLocation>
        <location evidence="1">Bacterial flagellum basal body</location>
    </subcellularLocation>
    <subcellularLocation>
        <location evidence="2">Cell membrane</location>
        <topology evidence="2">Peripheral membrane protein</topology>
        <orientation evidence="2">Cytoplasmic side</orientation>
    </subcellularLocation>
</comment>
<evidence type="ECO:0000259" key="11">
    <source>
        <dbReference type="Pfam" id="PF01706"/>
    </source>
</evidence>
<evidence type="ECO:0000256" key="6">
    <source>
        <dbReference type="ARBA" id="ARBA00022500"/>
    </source>
</evidence>
<dbReference type="InterPro" id="IPR011002">
    <property type="entry name" value="FliG_a-hlx"/>
</dbReference>
<keyword evidence="7" id="KW-0283">Flagellar rotation</keyword>
<keyword evidence="13" id="KW-0969">Cilium</keyword>
<evidence type="ECO:0000256" key="2">
    <source>
        <dbReference type="ARBA" id="ARBA00004413"/>
    </source>
</evidence>
<evidence type="ECO:0000256" key="8">
    <source>
        <dbReference type="ARBA" id="ARBA00023136"/>
    </source>
</evidence>
<sequence length="201" mass="22102">MNQTTPPRTRHTAETSHAEERSTDDDRDAGASPASISPLRKAAIVLVSLEQSLSSQLLTHLDREAVEAVTWEIARMDRVDPDEQAVVLEEFLGMGLRRLCFVFDDLLRMDDREVRAGFHADDSEAWALALAGAAAPVRAKVLGALNASASQALQRHLENLGPFRLSDTEVAQAEITERFRGLYDQGTLDLPDPSGREEVLV</sequence>
<dbReference type="AlphaFoldDB" id="A0A1U7CT80"/>
<evidence type="ECO:0000256" key="3">
    <source>
        <dbReference type="ARBA" id="ARBA00010299"/>
    </source>
</evidence>
<dbReference type="PRINTS" id="PR00954">
    <property type="entry name" value="FLGMOTORFLIG"/>
</dbReference>
<dbReference type="KEGG" id="pbor:BSF38_03650"/>
<keyword evidence="6" id="KW-0145">Chemotaxis</keyword>
<dbReference type="OrthoDB" id="283488at2"/>
<keyword evidence="13" id="KW-0282">Flagellum</keyword>
<dbReference type="GO" id="GO:0071973">
    <property type="term" value="P:bacterial-type flagellum-dependent cell motility"/>
    <property type="evidence" value="ECO:0007669"/>
    <property type="project" value="InterPro"/>
</dbReference>
<dbReference type="GO" id="GO:0003774">
    <property type="term" value="F:cytoskeletal motor activity"/>
    <property type="evidence" value="ECO:0007669"/>
    <property type="project" value="InterPro"/>
</dbReference>
<evidence type="ECO:0000313" key="14">
    <source>
        <dbReference type="Proteomes" id="UP000186309"/>
    </source>
</evidence>
<keyword evidence="13" id="KW-0966">Cell projection</keyword>
<dbReference type="RefSeq" id="WP_083713063.1">
    <property type="nucleotide sequence ID" value="NZ_CP019082.1"/>
</dbReference>
<reference evidence="14" key="1">
    <citation type="submission" date="2016-12" db="EMBL/GenBank/DDBJ databases">
        <title>Comparative genomics of four Isosphaeraceae planctomycetes: a common pool of plasmids and glycoside hydrolase genes.</title>
        <authorList>
            <person name="Ivanova A."/>
        </authorList>
    </citation>
    <scope>NUCLEOTIDE SEQUENCE [LARGE SCALE GENOMIC DNA]</scope>
    <source>
        <strain evidence="14">PX4</strain>
    </source>
</reference>
<organism evidence="13 14">
    <name type="scientific">Paludisphaera borealis</name>
    <dbReference type="NCBI Taxonomy" id="1387353"/>
    <lineage>
        <taxon>Bacteria</taxon>
        <taxon>Pseudomonadati</taxon>
        <taxon>Planctomycetota</taxon>
        <taxon>Planctomycetia</taxon>
        <taxon>Isosphaerales</taxon>
        <taxon>Isosphaeraceae</taxon>
        <taxon>Paludisphaera</taxon>
    </lineage>
</organism>
<evidence type="ECO:0000259" key="12">
    <source>
        <dbReference type="Pfam" id="PF14842"/>
    </source>
</evidence>
<evidence type="ECO:0000256" key="1">
    <source>
        <dbReference type="ARBA" id="ARBA00004117"/>
    </source>
</evidence>
<dbReference type="Pfam" id="PF14842">
    <property type="entry name" value="FliG_N"/>
    <property type="match status" value="1"/>
</dbReference>
<name>A0A1U7CT80_9BACT</name>
<protein>
    <recommendedName>
        <fullName evidence="4">Flagellar motor switch protein FliG</fullName>
    </recommendedName>
</protein>
<evidence type="ECO:0000256" key="5">
    <source>
        <dbReference type="ARBA" id="ARBA00022475"/>
    </source>
</evidence>
<evidence type="ECO:0000256" key="4">
    <source>
        <dbReference type="ARBA" id="ARBA00021870"/>
    </source>
</evidence>
<dbReference type="PANTHER" id="PTHR30534:SF0">
    <property type="entry name" value="FLAGELLAR MOTOR SWITCH PROTEIN FLIG"/>
    <property type="match status" value="1"/>
</dbReference>
<dbReference type="GO" id="GO:0006935">
    <property type="term" value="P:chemotaxis"/>
    <property type="evidence" value="ECO:0007669"/>
    <property type="project" value="UniProtKB-KW"/>
</dbReference>
<gene>
    <name evidence="13" type="primary">fliG</name>
    <name evidence="13" type="ORF">BSF38_03650</name>
</gene>
<evidence type="ECO:0000313" key="13">
    <source>
        <dbReference type="EMBL" id="APW62118.1"/>
    </source>
</evidence>
<dbReference type="GO" id="GO:0009425">
    <property type="term" value="C:bacterial-type flagellum basal body"/>
    <property type="evidence" value="ECO:0007669"/>
    <property type="project" value="UniProtKB-SubCell"/>
</dbReference>
<dbReference type="InterPro" id="IPR023087">
    <property type="entry name" value="Flg_Motor_Flig_C"/>
</dbReference>
<keyword evidence="5" id="KW-1003">Cell membrane</keyword>
<accession>A0A1U7CT80</accession>
<evidence type="ECO:0000256" key="7">
    <source>
        <dbReference type="ARBA" id="ARBA00022779"/>
    </source>
</evidence>
<evidence type="ECO:0000256" key="9">
    <source>
        <dbReference type="ARBA" id="ARBA00023143"/>
    </source>
</evidence>
<keyword evidence="14" id="KW-1185">Reference proteome</keyword>
<dbReference type="EMBL" id="CP019082">
    <property type="protein sequence ID" value="APW62118.1"/>
    <property type="molecule type" value="Genomic_DNA"/>
</dbReference>
<dbReference type="Gene3D" id="1.10.220.30">
    <property type="match status" value="2"/>
</dbReference>
<feature type="domain" description="Flagellar motor switch protein FliG C-terminal" evidence="11">
    <location>
        <begin position="95"/>
        <end position="190"/>
    </location>
</feature>
<dbReference type="Proteomes" id="UP000186309">
    <property type="component" value="Chromosome"/>
</dbReference>
<keyword evidence="8" id="KW-0472">Membrane</keyword>
<feature type="domain" description="Flagellar motor switch protein FliG N-terminal" evidence="12">
    <location>
        <begin position="37"/>
        <end position="93"/>
    </location>
</feature>